<dbReference type="GO" id="GO:0003824">
    <property type="term" value="F:catalytic activity"/>
    <property type="evidence" value="ECO:0007669"/>
    <property type="project" value="InterPro"/>
</dbReference>
<protein>
    <submittedName>
        <fullName evidence="1">Uncharacterized protein</fullName>
    </submittedName>
</protein>
<dbReference type="PANTHER" id="PTHR48228:SF2">
    <property type="entry name" value="E-CINNAMOYL-COA:R-PHENYLLACTATE COA TRANSFERASE LARGE SUBUNIT"/>
    <property type="match status" value="1"/>
</dbReference>
<dbReference type="EMBL" id="ADLK01000019">
    <property type="protein sequence ID" value="KMW20275.1"/>
    <property type="molecule type" value="Genomic_DNA"/>
</dbReference>
<dbReference type="InterPro" id="IPR050509">
    <property type="entry name" value="CoA-transferase_III"/>
</dbReference>
<reference evidence="1 2" key="1">
    <citation type="submission" date="2011-04" db="EMBL/GenBank/DDBJ databases">
        <title>The Genome Sequence of Clostridium citroniae WAL-19142.</title>
        <authorList>
            <consortium name="The Broad Institute Genome Sequencing Platform"/>
            <person name="Earl A."/>
            <person name="Ward D."/>
            <person name="Feldgarden M."/>
            <person name="Gevers D."/>
            <person name="Warren Y.A."/>
            <person name="Tyrrell K.L."/>
            <person name="Citron D.M."/>
            <person name="Goldstein E.J."/>
            <person name="Daigneault M."/>
            <person name="Allen-Vercoe E."/>
            <person name="Young S.K."/>
            <person name="Zeng Q."/>
            <person name="Gargeya S."/>
            <person name="Fitzgerald M."/>
            <person name="Haas B."/>
            <person name="Abouelleil A."/>
            <person name="Alvarado L."/>
            <person name="Arachchi H.M."/>
            <person name="Berlin A."/>
            <person name="Brown A."/>
            <person name="Chapman S.B."/>
            <person name="Chen Z."/>
            <person name="Dunbar C."/>
            <person name="Freedman E."/>
            <person name="Gearin G."/>
            <person name="Gellesch M."/>
            <person name="Goldberg J."/>
            <person name="Griggs A."/>
            <person name="Gujja S."/>
            <person name="Heilman E.R."/>
            <person name="Heiman D."/>
            <person name="Howarth C."/>
            <person name="Larson L."/>
            <person name="Lui A."/>
            <person name="MacDonald P.J."/>
            <person name="Mehta T."/>
            <person name="Montmayeur A."/>
            <person name="Murphy C."/>
            <person name="Neiman D."/>
            <person name="Pearson M."/>
            <person name="Priest M."/>
            <person name="Roberts A."/>
            <person name="Saif S."/>
            <person name="Shea T."/>
            <person name="Shenoy N."/>
            <person name="Sisk P."/>
            <person name="Stolte C."/>
            <person name="Sykes S."/>
            <person name="White J."/>
            <person name="Yandava C."/>
            <person name="Wortman J."/>
            <person name="Nusbaum C."/>
            <person name="Birren B."/>
        </authorList>
    </citation>
    <scope>NUCLEOTIDE SEQUENCE [LARGE SCALE GENOMIC DNA]</scope>
    <source>
        <strain evidence="1 2">WAL-19142</strain>
    </source>
</reference>
<gene>
    <name evidence="1" type="ORF">HMPREF9470_02290</name>
</gene>
<organism evidence="1 2">
    <name type="scientific">[Clostridium] citroniae WAL-19142</name>
    <dbReference type="NCBI Taxonomy" id="742734"/>
    <lineage>
        <taxon>Bacteria</taxon>
        <taxon>Bacillati</taxon>
        <taxon>Bacillota</taxon>
        <taxon>Clostridia</taxon>
        <taxon>Lachnospirales</taxon>
        <taxon>Lachnospiraceae</taxon>
        <taxon>Enterocloster</taxon>
    </lineage>
</organism>
<dbReference type="PATRIC" id="fig|742734.4.peg.2464"/>
<evidence type="ECO:0000313" key="2">
    <source>
        <dbReference type="Proteomes" id="UP000037392"/>
    </source>
</evidence>
<comment type="caution">
    <text evidence="1">The sequence shown here is derived from an EMBL/GenBank/DDBJ whole genome shotgun (WGS) entry which is preliminary data.</text>
</comment>
<dbReference type="InterPro" id="IPR044855">
    <property type="entry name" value="CoA-Trfase_III_dom3_sf"/>
</dbReference>
<dbReference type="Gene3D" id="3.30.1540.10">
    <property type="entry name" value="formyl-coa transferase, domain 3"/>
    <property type="match status" value="1"/>
</dbReference>
<dbReference type="PANTHER" id="PTHR48228">
    <property type="entry name" value="SUCCINYL-COA--D-CITRAMALATE COA-TRANSFERASE"/>
    <property type="match status" value="1"/>
</dbReference>
<dbReference type="GeneID" id="93161767"/>
<dbReference type="Pfam" id="PF02515">
    <property type="entry name" value="CoA_transf_3"/>
    <property type="match status" value="1"/>
</dbReference>
<proteinExistence type="predicted"/>
<dbReference type="InterPro" id="IPR023606">
    <property type="entry name" value="CoA-Trfase_III_dom_1_sf"/>
</dbReference>
<dbReference type="Gene3D" id="3.40.50.10540">
    <property type="entry name" value="Crotonobetainyl-coa:carnitine coa-transferase, domain 1"/>
    <property type="match status" value="1"/>
</dbReference>
<sequence length="429" mass="47924">MNGLEGIKVVDLTAYVAAPACPRILGEMGATVYKIEPFTGDEQRTQGASWGMKSKTEFDDQAYDLSSMNKQWLSVNLKTAQGLEFVYRLIGDSDIVVTSFRDKALKKLGLDYETLSEKFPHIVFGQMRGYGERGPEKDSKGFDATSYSSRGGLVMAFPQKGEHFEPANVPVAFGDWNASVALTAGILAALVRRLRSGVGDKVVVNLYHCAVWGMSSAVAVSQQGGEYPRSRKEVPCPTNNCYRSRDGIWFLMCFGHYNKYFELVMRVMGLDHLIGNKEYDTLEVLNETGNNVQMIRWMEEAFEKQDFAYWEKAFKENDIPFQKCFTMDDILNDQEAYDNDILRKIPYDSLGEVSVPTSPIRLKSVGDPVLVRSRPIGADTRRVMEEYGYSREEITCLEQAGAVKCYDGPPLPESVTAPSYGPGFSEAGN</sequence>
<dbReference type="AlphaFoldDB" id="A0A0J9EWK9"/>
<evidence type="ECO:0000313" key="1">
    <source>
        <dbReference type="EMBL" id="KMW20275.1"/>
    </source>
</evidence>
<dbReference type="Proteomes" id="UP000037392">
    <property type="component" value="Unassembled WGS sequence"/>
</dbReference>
<dbReference type="InterPro" id="IPR003673">
    <property type="entry name" value="CoA-Trfase_fam_III"/>
</dbReference>
<dbReference type="RefSeq" id="WP_007860816.1">
    <property type="nucleotide sequence ID" value="NZ_KQ235877.1"/>
</dbReference>
<dbReference type="OrthoDB" id="9797653at2"/>
<name>A0A0J9EWK9_9FIRM</name>
<dbReference type="SUPFAM" id="SSF89796">
    <property type="entry name" value="CoA-transferase family III (CaiB/BaiF)"/>
    <property type="match status" value="1"/>
</dbReference>
<accession>A0A0J9EWK9</accession>